<evidence type="ECO:0000259" key="1">
    <source>
        <dbReference type="PROSITE" id="PS51186"/>
    </source>
</evidence>
<organism evidence="2 3">
    <name type="scientific">Stemphylium lycopersici</name>
    <name type="common">Tomato gray leaf spot disease fungus</name>
    <name type="synonym">Thyrospora lycopersici</name>
    <dbReference type="NCBI Taxonomy" id="183478"/>
    <lineage>
        <taxon>Eukaryota</taxon>
        <taxon>Fungi</taxon>
        <taxon>Dikarya</taxon>
        <taxon>Ascomycota</taxon>
        <taxon>Pezizomycotina</taxon>
        <taxon>Dothideomycetes</taxon>
        <taxon>Pleosporomycetidae</taxon>
        <taxon>Pleosporales</taxon>
        <taxon>Pleosporineae</taxon>
        <taxon>Pleosporaceae</taxon>
        <taxon>Stemphylium</taxon>
    </lineage>
</organism>
<dbReference type="CDD" id="cd04301">
    <property type="entry name" value="NAT_SF"/>
    <property type="match status" value="1"/>
</dbReference>
<dbReference type="Pfam" id="PF13508">
    <property type="entry name" value="Acetyltransf_7"/>
    <property type="match status" value="1"/>
</dbReference>
<dbReference type="GO" id="GO:0016747">
    <property type="term" value="F:acyltransferase activity, transferring groups other than amino-acyl groups"/>
    <property type="evidence" value="ECO:0007669"/>
    <property type="project" value="InterPro"/>
</dbReference>
<dbReference type="STRING" id="183478.A0A364MS68"/>
<proteinExistence type="predicted"/>
<dbReference type="SUPFAM" id="SSF55729">
    <property type="entry name" value="Acyl-CoA N-acyltransferases (Nat)"/>
    <property type="match status" value="1"/>
</dbReference>
<dbReference type="EMBL" id="QGDH01000250">
    <property type="protein sequence ID" value="RAR01744.1"/>
    <property type="molecule type" value="Genomic_DNA"/>
</dbReference>
<sequence>MPLEVRRITSPTDFETFVSVQIAAFAKGGGIISLLTPSPVTDEYVRKSIEKHIRSWKEEPDVVYLKIVDTDLDGGRMIAGAKWRINEKERSEDAAQKMYPVPDEKDMERQGLVDFMGYLSRVRKEYMGTKPFYFLHLLVTHPDHHRRGAGTMLLDWGLSKADTAGLPAFLESSSMGKPLYERLGFQPKEVVTWHLSKYGLEGTDTNTAMIREPSPRAI</sequence>
<keyword evidence="3" id="KW-1185">Reference proteome</keyword>
<dbReference type="Proteomes" id="UP000249619">
    <property type="component" value="Unassembled WGS sequence"/>
</dbReference>
<dbReference type="InterPro" id="IPR052523">
    <property type="entry name" value="Trichothecene_AcTrans"/>
</dbReference>
<dbReference type="InterPro" id="IPR016181">
    <property type="entry name" value="Acyl_CoA_acyltransferase"/>
</dbReference>
<name>A0A364MS68_STELY</name>
<evidence type="ECO:0000313" key="3">
    <source>
        <dbReference type="Proteomes" id="UP000249619"/>
    </source>
</evidence>
<accession>A0A364MS68</accession>
<protein>
    <submittedName>
        <fullName evidence="2">Gnat family protein</fullName>
    </submittedName>
</protein>
<dbReference type="OrthoDB" id="2115692at2759"/>
<dbReference type="InterPro" id="IPR000182">
    <property type="entry name" value="GNAT_dom"/>
</dbReference>
<dbReference type="PANTHER" id="PTHR42791">
    <property type="entry name" value="GNAT FAMILY ACETYLTRANSFERASE"/>
    <property type="match status" value="1"/>
</dbReference>
<dbReference type="AlphaFoldDB" id="A0A364MS68"/>
<comment type="caution">
    <text evidence="2">The sequence shown here is derived from an EMBL/GenBank/DDBJ whole genome shotgun (WGS) entry which is preliminary data.</text>
</comment>
<dbReference type="PANTHER" id="PTHR42791:SF14">
    <property type="entry name" value="N-ACETYLTRANSFERASE DOMAIN-CONTAINING PROTEIN"/>
    <property type="match status" value="1"/>
</dbReference>
<dbReference type="PROSITE" id="PS51186">
    <property type="entry name" value="GNAT"/>
    <property type="match status" value="1"/>
</dbReference>
<dbReference type="Gene3D" id="3.40.630.30">
    <property type="match status" value="1"/>
</dbReference>
<gene>
    <name evidence="2" type="ORF">DDE83_008801</name>
</gene>
<reference evidence="3" key="1">
    <citation type="submission" date="2018-05" db="EMBL/GenBank/DDBJ databases">
        <title>Draft genome sequence of Stemphylium lycopersici strain CIDEFI 213.</title>
        <authorList>
            <person name="Medina R."/>
            <person name="Franco M.E.E."/>
            <person name="Lucentini C.G."/>
            <person name="Saparrat M.C.N."/>
            <person name="Balatti P.A."/>
        </authorList>
    </citation>
    <scope>NUCLEOTIDE SEQUENCE [LARGE SCALE GENOMIC DNA]</scope>
    <source>
        <strain evidence="3">CIDEFI 213</strain>
    </source>
</reference>
<feature type="domain" description="N-acetyltransferase" evidence="1">
    <location>
        <begin position="35"/>
        <end position="207"/>
    </location>
</feature>
<evidence type="ECO:0000313" key="2">
    <source>
        <dbReference type="EMBL" id="RAR01744.1"/>
    </source>
</evidence>